<protein>
    <submittedName>
        <fullName evidence="8">Ly6k protein</fullName>
    </submittedName>
</protein>
<evidence type="ECO:0000259" key="7">
    <source>
        <dbReference type="SMART" id="SM00134"/>
    </source>
</evidence>
<dbReference type="SMART" id="SM00134">
    <property type="entry name" value="LU"/>
    <property type="match status" value="1"/>
</dbReference>
<dbReference type="PANTHER" id="PTHR15049">
    <property type="entry name" value="GLYCOSYL-PHOSPHATIDYLINOSITOL-ANCHORED MOLECULE-LIKE PROTEIN-RELATED"/>
    <property type="match status" value="1"/>
</dbReference>
<keyword evidence="3" id="KW-0732">Signal</keyword>
<keyword evidence="2" id="KW-1003">Cell membrane</keyword>
<evidence type="ECO:0000256" key="2">
    <source>
        <dbReference type="ARBA" id="ARBA00022475"/>
    </source>
</evidence>
<accession>A0AAU9ZFN2</accession>
<evidence type="ECO:0000256" key="4">
    <source>
        <dbReference type="ARBA" id="ARBA00023136"/>
    </source>
</evidence>
<evidence type="ECO:0000313" key="8">
    <source>
        <dbReference type="EMBL" id="CAH6791017.1"/>
    </source>
</evidence>
<reference evidence="8" key="1">
    <citation type="submission" date="2022-06" db="EMBL/GenBank/DDBJ databases">
        <authorList>
            <person name="Andreotti S."/>
            <person name="Wyler E."/>
        </authorList>
    </citation>
    <scope>NUCLEOTIDE SEQUENCE</scope>
</reference>
<dbReference type="GO" id="GO:0005886">
    <property type="term" value="C:plasma membrane"/>
    <property type="evidence" value="ECO:0007669"/>
    <property type="project" value="UniProtKB-SubCell"/>
</dbReference>
<comment type="caution">
    <text evidence="8">The sequence shown here is derived from an EMBL/GenBank/DDBJ whole genome shotgun (WGS) entry which is preliminary data.</text>
</comment>
<evidence type="ECO:0000256" key="6">
    <source>
        <dbReference type="SAM" id="MobiDB-lite"/>
    </source>
</evidence>
<dbReference type="GO" id="GO:0001669">
    <property type="term" value="C:acrosomal vesicle"/>
    <property type="evidence" value="ECO:0007669"/>
    <property type="project" value="TreeGrafter"/>
</dbReference>
<dbReference type="PANTHER" id="PTHR15049:SF1">
    <property type="entry name" value="LYMPHOCYTE ANTIGEN 6K"/>
    <property type="match status" value="1"/>
</dbReference>
<dbReference type="AlphaFoldDB" id="A0AAU9ZFN2"/>
<dbReference type="Pfam" id="PF00087">
    <property type="entry name" value="Toxin_TOLIP"/>
    <property type="match status" value="1"/>
</dbReference>
<evidence type="ECO:0000256" key="1">
    <source>
        <dbReference type="ARBA" id="ARBA00004236"/>
    </source>
</evidence>
<sequence>MFQKERQWQPVGGSVRKGSPKQSRHPLEMVVLLALLTALGFPLAQTKVRTRQAEPISCHVCEIENSFNCTNPQVCPPEKQFCVMAAIRLFERFYRSSKQCTRVCPVPAVFEQKQPVDVPPEPKPFVVQKPLPFIYARCCKWNLCNEGGPNIPRFKELPGKASERRHRYTELFLTGFMVLTAPVLTDLSLL</sequence>
<dbReference type="Proteomes" id="UP001152836">
    <property type="component" value="Unassembled WGS sequence"/>
</dbReference>
<name>A0AAU9ZFN2_PHORO</name>
<dbReference type="SUPFAM" id="SSF57302">
    <property type="entry name" value="Snake toxin-like"/>
    <property type="match status" value="1"/>
</dbReference>
<dbReference type="Gene3D" id="2.10.60.10">
    <property type="entry name" value="CD59"/>
    <property type="match status" value="1"/>
</dbReference>
<keyword evidence="9" id="KW-1185">Reference proteome</keyword>
<dbReference type="CDD" id="cd23550">
    <property type="entry name" value="TFP_LU_ECD_Ly6K"/>
    <property type="match status" value="1"/>
</dbReference>
<dbReference type="InterPro" id="IPR052874">
    <property type="entry name" value="Sperm-ZP_regulatory"/>
</dbReference>
<proteinExistence type="predicted"/>
<dbReference type="EMBL" id="CALSGD010001443">
    <property type="protein sequence ID" value="CAH6791017.1"/>
    <property type="molecule type" value="Genomic_DNA"/>
</dbReference>
<dbReference type="GO" id="GO:0007339">
    <property type="term" value="P:binding of sperm to zona pellucida"/>
    <property type="evidence" value="ECO:0007669"/>
    <property type="project" value="TreeGrafter"/>
</dbReference>
<dbReference type="InterPro" id="IPR035076">
    <property type="entry name" value="Toxin/TOLIP"/>
</dbReference>
<keyword evidence="4" id="KW-0472">Membrane</keyword>
<comment type="subcellular location">
    <subcellularLocation>
        <location evidence="1">Cell membrane</location>
    </subcellularLocation>
</comment>
<evidence type="ECO:0000256" key="3">
    <source>
        <dbReference type="ARBA" id="ARBA00022729"/>
    </source>
</evidence>
<evidence type="ECO:0000256" key="5">
    <source>
        <dbReference type="ARBA" id="ARBA00023180"/>
    </source>
</evidence>
<organism evidence="8 9">
    <name type="scientific">Phodopus roborovskii</name>
    <name type="common">Roborovski's desert hamster</name>
    <name type="synonym">Cricetulus roborovskii</name>
    <dbReference type="NCBI Taxonomy" id="109678"/>
    <lineage>
        <taxon>Eukaryota</taxon>
        <taxon>Metazoa</taxon>
        <taxon>Chordata</taxon>
        <taxon>Craniata</taxon>
        <taxon>Vertebrata</taxon>
        <taxon>Euteleostomi</taxon>
        <taxon>Mammalia</taxon>
        <taxon>Eutheria</taxon>
        <taxon>Euarchontoglires</taxon>
        <taxon>Glires</taxon>
        <taxon>Rodentia</taxon>
        <taxon>Myomorpha</taxon>
        <taxon>Muroidea</taxon>
        <taxon>Cricetidae</taxon>
        <taxon>Cricetinae</taxon>
        <taxon>Phodopus</taxon>
    </lineage>
</organism>
<evidence type="ECO:0000313" key="9">
    <source>
        <dbReference type="Proteomes" id="UP001152836"/>
    </source>
</evidence>
<feature type="region of interest" description="Disordered" evidence="6">
    <location>
        <begin position="1"/>
        <end position="22"/>
    </location>
</feature>
<dbReference type="InterPro" id="IPR016054">
    <property type="entry name" value="LY6_UPA_recep-like"/>
</dbReference>
<dbReference type="InterPro" id="IPR045860">
    <property type="entry name" value="Snake_toxin-like_sf"/>
</dbReference>
<gene>
    <name evidence="8" type="primary">Ly6k</name>
    <name evidence="8" type="ORF">PHOROB_LOCUS8235</name>
</gene>
<keyword evidence="5" id="KW-0325">Glycoprotein</keyword>
<feature type="domain" description="UPAR/Ly6" evidence="7">
    <location>
        <begin position="56"/>
        <end position="158"/>
    </location>
</feature>